<dbReference type="SUPFAM" id="SSF55874">
    <property type="entry name" value="ATPase domain of HSP90 chaperone/DNA topoisomerase II/histidine kinase"/>
    <property type="match status" value="1"/>
</dbReference>
<accession>A0A1I6YXE3</accession>
<dbReference type="Proteomes" id="UP000199673">
    <property type="component" value="Unassembled WGS sequence"/>
</dbReference>
<keyword evidence="3" id="KW-0808">Transferase</keyword>
<keyword evidence="4" id="KW-1185">Reference proteome</keyword>
<dbReference type="PANTHER" id="PTHR34220:SF7">
    <property type="entry name" value="SENSOR HISTIDINE KINASE YPDA"/>
    <property type="match status" value="1"/>
</dbReference>
<proteinExistence type="predicted"/>
<feature type="transmembrane region" description="Helical" evidence="1">
    <location>
        <begin position="12"/>
        <end position="30"/>
    </location>
</feature>
<evidence type="ECO:0000259" key="2">
    <source>
        <dbReference type="Pfam" id="PF06580"/>
    </source>
</evidence>
<gene>
    <name evidence="3" type="ORF">SAMN04489724_1290</name>
</gene>
<dbReference type="Pfam" id="PF06580">
    <property type="entry name" value="His_kinase"/>
    <property type="match status" value="1"/>
</dbReference>
<keyword evidence="1" id="KW-0472">Membrane</keyword>
<feature type="transmembrane region" description="Helical" evidence="1">
    <location>
        <begin position="104"/>
        <end position="126"/>
    </location>
</feature>
<dbReference type="Gene3D" id="3.30.565.10">
    <property type="entry name" value="Histidine kinase-like ATPase, C-terminal domain"/>
    <property type="match status" value="1"/>
</dbReference>
<feature type="transmembrane region" description="Helical" evidence="1">
    <location>
        <begin position="202"/>
        <end position="223"/>
    </location>
</feature>
<feature type="transmembrane region" description="Helical" evidence="1">
    <location>
        <begin position="229"/>
        <end position="252"/>
    </location>
</feature>
<dbReference type="EMBL" id="FPBF01000001">
    <property type="protein sequence ID" value="SFT55193.1"/>
    <property type="molecule type" value="Genomic_DNA"/>
</dbReference>
<dbReference type="STRING" id="305507.SAMN04489724_1290"/>
<dbReference type="PANTHER" id="PTHR34220">
    <property type="entry name" value="SENSOR HISTIDINE KINASE YPDA"/>
    <property type="match status" value="1"/>
</dbReference>
<protein>
    <submittedName>
        <fullName evidence="3">Histidine kinase</fullName>
    </submittedName>
</protein>
<dbReference type="InterPro" id="IPR010559">
    <property type="entry name" value="Sig_transdc_His_kin_internal"/>
</dbReference>
<feature type="transmembrane region" description="Helical" evidence="1">
    <location>
        <begin position="42"/>
        <end position="64"/>
    </location>
</feature>
<dbReference type="GO" id="GO:0000155">
    <property type="term" value="F:phosphorelay sensor kinase activity"/>
    <property type="evidence" value="ECO:0007669"/>
    <property type="project" value="InterPro"/>
</dbReference>
<dbReference type="RefSeq" id="WP_091691820.1">
    <property type="nucleotide sequence ID" value="NZ_FPBF01000001.1"/>
</dbReference>
<feature type="transmembrane region" description="Helical" evidence="1">
    <location>
        <begin position="146"/>
        <end position="164"/>
    </location>
</feature>
<evidence type="ECO:0000313" key="4">
    <source>
        <dbReference type="Proteomes" id="UP000199673"/>
    </source>
</evidence>
<feature type="domain" description="Signal transduction histidine kinase internal region" evidence="2">
    <location>
        <begin position="274"/>
        <end position="352"/>
    </location>
</feature>
<keyword evidence="3" id="KW-0418">Kinase</keyword>
<organism evidence="3 4">
    <name type="scientific">Algoriphagus locisalis</name>
    <dbReference type="NCBI Taxonomy" id="305507"/>
    <lineage>
        <taxon>Bacteria</taxon>
        <taxon>Pseudomonadati</taxon>
        <taxon>Bacteroidota</taxon>
        <taxon>Cytophagia</taxon>
        <taxon>Cytophagales</taxon>
        <taxon>Cyclobacteriaceae</taxon>
        <taxon>Algoriphagus</taxon>
    </lineage>
</organism>
<keyword evidence="1" id="KW-0812">Transmembrane</keyword>
<reference evidence="4" key="1">
    <citation type="submission" date="2016-10" db="EMBL/GenBank/DDBJ databases">
        <authorList>
            <person name="Varghese N."/>
            <person name="Submissions S."/>
        </authorList>
    </citation>
    <scope>NUCLEOTIDE SEQUENCE [LARGE SCALE GENOMIC DNA]</scope>
    <source>
        <strain evidence="4">DSM 23445</strain>
    </source>
</reference>
<dbReference type="InterPro" id="IPR036890">
    <property type="entry name" value="HATPase_C_sf"/>
</dbReference>
<feature type="transmembrane region" description="Helical" evidence="1">
    <location>
        <begin position="76"/>
        <end position="98"/>
    </location>
</feature>
<dbReference type="InterPro" id="IPR050640">
    <property type="entry name" value="Bact_2-comp_sensor_kinase"/>
</dbReference>
<name>A0A1I6YXE3_9BACT</name>
<feature type="transmembrane region" description="Helical" evidence="1">
    <location>
        <begin position="170"/>
        <end position="190"/>
    </location>
</feature>
<dbReference type="GO" id="GO:0016020">
    <property type="term" value="C:membrane"/>
    <property type="evidence" value="ECO:0007669"/>
    <property type="project" value="InterPro"/>
</dbReference>
<dbReference type="OrthoDB" id="9792992at2"/>
<dbReference type="AlphaFoldDB" id="A0A1I6YXE3"/>
<evidence type="ECO:0000256" key="1">
    <source>
        <dbReference type="SAM" id="Phobius"/>
    </source>
</evidence>
<keyword evidence="1" id="KW-1133">Transmembrane helix</keyword>
<evidence type="ECO:0000313" key="3">
    <source>
        <dbReference type="EMBL" id="SFT55193.1"/>
    </source>
</evidence>
<sequence>MKSKRLVFRDVEWWIVTFVFLIIVLTNIVVAMSSRTYPMEKFFGIVVFPIVIYIGYYVMHLVIIPKYLKDKNTFELILYSLLTIVITGGLSGACAGVNDVDAERFFRFYFSLILLYAVYQVIANLLKRMFLPPMFKDFQLYNGTRLFMIFLFISLFLFVSQLFVNEAVLIIFLMIVPGITFFILYNYFLLYRNKLAGNLTAYRGFLWGLMTVIFIVFVIISAESNVPEIMLLGLGMIALLIFVVFPISNLIFAKYEDYVGKIDTLSVQVNQSSANLSFLRSQINPHFLFNALNTLYGAALMENAEKTSDGIQKLGDMMRFMLHENQMDKIPLTREIDYLKNYLDLQMLRFKNETNLDVEIKLSDEICEGNISPMLLIPYVENAFKHGISTKSKSWIKINLRCLQGSVHLDVVNSIHPKKQTEDPRDESGIGLENVKSRLAHFYPQKHNLTIVANDSEHFVHLSVQLS</sequence>